<dbReference type="OrthoDB" id="10252184at2759"/>
<keyword evidence="3" id="KW-1185">Reference proteome</keyword>
<sequence>MGPGGSQLAFKTLFKDFSRAIRKLPKKFEREEAVDDLRAAFAKALPATFAEQNELYQTGLKRLAFLHMQTGGAPRPTSGSRTIYSKGTKVEVKPADKVDPSLVGGSDKAPYSNWHGGNLDPESVQKHQRLLKRAGFKNNADAIGNGGVF</sequence>
<feature type="region of interest" description="Disordered" evidence="1">
    <location>
        <begin position="95"/>
        <end position="119"/>
    </location>
</feature>
<evidence type="ECO:0000256" key="1">
    <source>
        <dbReference type="SAM" id="MobiDB-lite"/>
    </source>
</evidence>
<dbReference type="AlphaFoldDB" id="A0A9W7B959"/>
<comment type="caution">
    <text evidence="2">The sequence shown here is derived from an EMBL/GenBank/DDBJ whole genome shotgun (WGS) entry which is preliminary data.</text>
</comment>
<dbReference type="EMBL" id="BRXY01000270">
    <property type="protein sequence ID" value="GMH82568.1"/>
    <property type="molecule type" value="Genomic_DNA"/>
</dbReference>
<gene>
    <name evidence="2" type="ORF">TrST_g12502</name>
</gene>
<organism evidence="2 3">
    <name type="scientific">Triparma strigata</name>
    <dbReference type="NCBI Taxonomy" id="1606541"/>
    <lineage>
        <taxon>Eukaryota</taxon>
        <taxon>Sar</taxon>
        <taxon>Stramenopiles</taxon>
        <taxon>Ochrophyta</taxon>
        <taxon>Bolidophyceae</taxon>
        <taxon>Parmales</taxon>
        <taxon>Triparmaceae</taxon>
        <taxon>Triparma</taxon>
    </lineage>
</organism>
<proteinExistence type="predicted"/>
<evidence type="ECO:0000313" key="3">
    <source>
        <dbReference type="Proteomes" id="UP001165085"/>
    </source>
</evidence>
<evidence type="ECO:0000313" key="2">
    <source>
        <dbReference type="EMBL" id="GMH82568.1"/>
    </source>
</evidence>
<dbReference type="Proteomes" id="UP001165085">
    <property type="component" value="Unassembled WGS sequence"/>
</dbReference>
<protein>
    <submittedName>
        <fullName evidence="2">Uncharacterized protein</fullName>
    </submittedName>
</protein>
<name>A0A9W7B959_9STRA</name>
<reference evidence="3" key="1">
    <citation type="journal article" date="2023" name="Commun. Biol.">
        <title>Genome analysis of Parmales, the sister group of diatoms, reveals the evolutionary specialization of diatoms from phago-mixotrophs to photoautotrophs.</title>
        <authorList>
            <person name="Ban H."/>
            <person name="Sato S."/>
            <person name="Yoshikawa S."/>
            <person name="Yamada K."/>
            <person name="Nakamura Y."/>
            <person name="Ichinomiya M."/>
            <person name="Sato N."/>
            <person name="Blanc-Mathieu R."/>
            <person name="Endo H."/>
            <person name="Kuwata A."/>
            <person name="Ogata H."/>
        </authorList>
    </citation>
    <scope>NUCLEOTIDE SEQUENCE [LARGE SCALE GENOMIC DNA]</scope>
    <source>
        <strain evidence="3">NIES 3701</strain>
    </source>
</reference>
<accession>A0A9W7B959</accession>